<comment type="caution">
    <text evidence="1">The sequence shown here is derived from an EMBL/GenBank/DDBJ whole genome shotgun (WGS) entry which is preliminary data.</text>
</comment>
<reference evidence="1" key="2">
    <citation type="journal article" date="2022" name="New Phytol.">
        <title>Evolutionary transition to the ectomycorrhizal habit in the genomes of a hyperdiverse lineage of mushroom-forming fungi.</title>
        <authorList>
            <person name="Looney B."/>
            <person name="Miyauchi S."/>
            <person name="Morin E."/>
            <person name="Drula E."/>
            <person name="Courty P.E."/>
            <person name="Kohler A."/>
            <person name="Kuo A."/>
            <person name="LaButti K."/>
            <person name="Pangilinan J."/>
            <person name="Lipzen A."/>
            <person name="Riley R."/>
            <person name="Andreopoulos W."/>
            <person name="He G."/>
            <person name="Johnson J."/>
            <person name="Nolan M."/>
            <person name="Tritt A."/>
            <person name="Barry K.W."/>
            <person name="Grigoriev I.V."/>
            <person name="Nagy L.G."/>
            <person name="Hibbett D."/>
            <person name="Henrissat B."/>
            <person name="Matheny P.B."/>
            <person name="Labbe J."/>
            <person name="Martin F.M."/>
        </authorList>
    </citation>
    <scope>NUCLEOTIDE SEQUENCE</scope>
    <source>
        <strain evidence="1">FP105234-sp</strain>
    </source>
</reference>
<accession>A0ACB8S860</accession>
<keyword evidence="2" id="KW-1185">Reference proteome</keyword>
<name>A0ACB8S860_9AGAM</name>
<organism evidence="1 2">
    <name type="scientific">Auriscalpium vulgare</name>
    <dbReference type="NCBI Taxonomy" id="40419"/>
    <lineage>
        <taxon>Eukaryota</taxon>
        <taxon>Fungi</taxon>
        <taxon>Dikarya</taxon>
        <taxon>Basidiomycota</taxon>
        <taxon>Agaricomycotina</taxon>
        <taxon>Agaricomycetes</taxon>
        <taxon>Russulales</taxon>
        <taxon>Auriscalpiaceae</taxon>
        <taxon>Auriscalpium</taxon>
    </lineage>
</organism>
<sequence length="321" mass="37631">MVEEWVVTHMDYWVLDGCTFKLSRYATHLLWSKELASFLASQPSLREFQFFGGTTADSERVDVPDHALPRCNVLRVSAHMLPDFKARRNITHLRVDMFHNNAEEEKRMAKCIKRYGHTLNVLALVRRVGWEEYLSIPSMLKHFIEHTPQLVCLAMYDTLDFSQMENKKILKLMSQNLRKLQVLIWAPLHDGHHMDDDVYTSEEESGFSADSDSDEDSKSKVDRYAHVVMAAMPSLKYFISMRDRGIEGWLRDAQGHIIRHIPPMPALENCYASVNPQEPLEYFLRPGFLWTTESLDMTERYYLPYDMPTRRTTVDERYNSR</sequence>
<reference evidence="1" key="1">
    <citation type="submission" date="2021-02" db="EMBL/GenBank/DDBJ databases">
        <authorList>
            <consortium name="DOE Joint Genome Institute"/>
            <person name="Ahrendt S."/>
            <person name="Looney B.P."/>
            <person name="Miyauchi S."/>
            <person name="Morin E."/>
            <person name="Drula E."/>
            <person name="Courty P.E."/>
            <person name="Chicoki N."/>
            <person name="Fauchery L."/>
            <person name="Kohler A."/>
            <person name="Kuo A."/>
            <person name="Labutti K."/>
            <person name="Pangilinan J."/>
            <person name="Lipzen A."/>
            <person name="Riley R."/>
            <person name="Andreopoulos W."/>
            <person name="He G."/>
            <person name="Johnson J."/>
            <person name="Barry K.W."/>
            <person name="Grigoriev I.V."/>
            <person name="Nagy L."/>
            <person name="Hibbett D."/>
            <person name="Henrissat B."/>
            <person name="Matheny P.B."/>
            <person name="Labbe J."/>
            <person name="Martin F."/>
        </authorList>
    </citation>
    <scope>NUCLEOTIDE SEQUENCE</scope>
    <source>
        <strain evidence="1">FP105234-sp</strain>
    </source>
</reference>
<proteinExistence type="predicted"/>
<gene>
    <name evidence="1" type="ORF">FA95DRAFT_1616987</name>
</gene>
<protein>
    <submittedName>
        <fullName evidence="1">Uncharacterized protein</fullName>
    </submittedName>
</protein>
<dbReference type="Proteomes" id="UP000814033">
    <property type="component" value="Unassembled WGS sequence"/>
</dbReference>
<evidence type="ECO:0000313" key="1">
    <source>
        <dbReference type="EMBL" id="KAI0052151.1"/>
    </source>
</evidence>
<evidence type="ECO:0000313" key="2">
    <source>
        <dbReference type="Proteomes" id="UP000814033"/>
    </source>
</evidence>
<dbReference type="EMBL" id="MU275847">
    <property type="protein sequence ID" value="KAI0052151.1"/>
    <property type="molecule type" value="Genomic_DNA"/>
</dbReference>